<proteinExistence type="predicted"/>
<dbReference type="AlphaFoldDB" id="A0A2G8T1W7"/>
<accession>A0A2G8T1W7</accession>
<dbReference type="InterPro" id="IPR029468">
    <property type="entry name" value="O-ag_pol_Wzy"/>
</dbReference>
<feature type="transmembrane region" description="Helical" evidence="1">
    <location>
        <begin position="197"/>
        <end position="214"/>
    </location>
</feature>
<feature type="transmembrane region" description="Helical" evidence="1">
    <location>
        <begin position="332"/>
        <end position="353"/>
    </location>
</feature>
<dbReference type="Pfam" id="PF14296">
    <property type="entry name" value="O-ag_pol_Wzy"/>
    <property type="match status" value="1"/>
</dbReference>
<keyword evidence="3" id="KW-1185">Reference proteome</keyword>
<feature type="transmembrane region" description="Helical" evidence="1">
    <location>
        <begin position="21"/>
        <end position="44"/>
    </location>
</feature>
<protein>
    <recommendedName>
        <fullName evidence="4">Oligosaccharide repeat unit polymerase</fullName>
    </recommendedName>
</protein>
<feature type="transmembrane region" description="Helical" evidence="1">
    <location>
        <begin position="365"/>
        <end position="382"/>
    </location>
</feature>
<feature type="transmembrane region" description="Helical" evidence="1">
    <location>
        <begin position="175"/>
        <end position="191"/>
    </location>
</feature>
<comment type="caution">
    <text evidence="2">The sequence shown here is derived from an EMBL/GenBank/DDBJ whole genome shotgun (WGS) entry which is preliminary data.</text>
</comment>
<reference evidence="2 3" key="1">
    <citation type="submission" date="2017-10" db="EMBL/GenBank/DDBJ databases">
        <title>Massilia psychrophilum sp. nov., a novel purple-pigmented bacterium isolated from Tianshan glacier, Xinjiang Municipality, China.</title>
        <authorList>
            <person name="Wang H."/>
        </authorList>
    </citation>
    <scope>NUCLEOTIDE SEQUENCE [LARGE SCALE GENOMIC DNA]</scope>
    <source>
        <strain evidence="2 3">JCM 30813</strain>
    </source>
</reference>
<evidence type="ECO:0000313" key="3">
    <source>
        <dbReference type="Proteomes" id="UP000228593"/>
    </source>
</evidence>
<feature type="transmembrane region" description="Helical" evidence="1">
    <location>
        <begin position="281"/>
        <end position="299"/>
    </location>
</feature>
<gene>
    <name evidence="2" type="ORF">CR103_09510</name>
</gene>
<keyword evidence="1" id="KW-0812">Transmembrane</keyword>
<name>A0A2G8T1W7_9BURK</name>
<feature type="transmembrane region" description="Helical" evidence="1">
    <location>
        <begin position="64"/>
        <end position="83"/>
    </location>
</feature>
<evidence type="ECO:0000256" key="1">
    <source>
        <dbReference type="SAM" id="Phobius"/>
    </source>
</evidence>
<organism evidence="2 3">
    <name type="scientific">Massilia psychrophila</name>
    <dbReference type="NCBI Taxonomy" id="1603353"/>
    <lineage>
        <taxon>Bacteria</taxon>
        <taxon>Pseudomonadati</taxon>
        <taxon>Pseudomonadota</taxon>
        <taxon>Betaproteobacteria</taxon>
        <taxon>Burkholderiales</taxon>
        <taxon>Oxalobacteraceae</taxon>
        <taxon>Telluria group</taxon>
        <taxon>Massilia</taxon>
    </lineage>
</organism>
<keyword evidence="1" id="KW-1133">Transmembrane helix</keyword>
<evidence type="ECO:0008006" key="4">
    <source>
        <dbReference type="Google" id="ProtNLM"/>
    </source>
</evidence>
<feature type="transmembrane region" description="Helical" evidence="1">
    <location>
        <begin position="145"/>
        <end position="163"/>
    </location>
</feature>
<feature type="transmembrane region" description="Helical" evidence="1">
    <location>
        <begin position="103"/>
        <end position="125"/>
    </location>
</feature>
<dbReference type="Proteomes" id="UP000228593">
    <property type="component" value="Unassembled WGS sequence"/>
</dbReference>
<dbReference type="EMBL" id="PDOB01000012">
    <property type="protein sequence ID" value="PIL39953.1"/>
    <property type="molecule type" value="Genomic_DNA"/>
</dbReference>
<feature type="transmembrane region" description="Helical" evidence="1">
    <location>
        <begin position="388"/>
        <end position="407"/>
    </location>
</feature>
<sequence length="410" mass="45319">MMNYVLIAIFAFMIWRNKGQLSFSQVFLVLIIGFHYVPLLYMVINFADLPNLFLLREVHNGLNKVVITCLFIYIGALSCQFFIKVMRWRAVAAVPPRALKVWIGINVLLGTLIILNNSMAAYQAISAGYLEIYAGGQSGSPLKTITILPVYVFSLFFLLSSWLSFRDVFSQHLKYLLLGVFFVLVVSFIFTGSRSSVLYLGVSIVVLCSARLGFKIWKYIPHAVATIVASTVIGVMREGSFAEMDLGSMFLRPIIELTNTAVVFLTSDSIAGQFVISGSRYFAALLYLLPVSLLAQFGIVPPELLSQQYVAIVDPGWADLGGGFGFSVVAEIYLLGGSMWAWAISLCLGVYLGWIDSTLKSGNNAKAALAASLGFLMLFVVRGELIELYRNIFVVVLLYLLCVVRITSSR</sequence>
<keyword evidence="1" id="KW-0472">Membrane</keyword>
<evidence type="ECO:0000313" key="2">
    <source>
        <dbReference type="EMBL" id="PIL39953.1"/>
    </source>
</evidence>